<comment type="caution">
    <text evidence="2">The sequence shown here is derived from an EMBL/GenBank/DDBJ whole genome shotgun (WGS) entry which is preliminary data.</text>
</comment>
<dbReference type="Proteomes" id="UP000267448">
    <property type="component" value="Unassembled WGS sequence"/>
</dbReference>
<proteinExistence type="predicted"/>
<dbReference type="InterPro" id="IPR018642">
    <property type="entry name" value="DUF2066"/>
</dbReference>
<name>A0A3S0J7X4_9GAMM</name>
<dbReference type="Pfam" id="PF09839">
    <property type="entry name" value="DUF2066"/>
    <property type="match status" value="1"/>
</dbReference>
<keyword evidence="3" id="KW-1185">Reference proteome</keyword>
<dbReference type="EMBL" id="RXNU01000003">
    <property type="protein sequence ID" value="RTR39807.1"/>
    <property type="molecule type" value="Genomic_DNA"/>
</dbReference>
<gene>
    <name evidence="2" type="ORF">EKG38_08445</name>
</gene>
<evidence type="ECO:0000256" key="1">
    <source>
        <dbReference type="SAM" id="SignalP"/>
    </source>
</evidence>
<feature type="chain" id="PRO_5018742580" evidence="1">
    <location>
        <begin position="26"/>
        <end position="369"/>
    </location>
</feature>
<dbReference type="OrthoDB" id="6195299at2"/>
<feature type="signal peptide" evidence="1">
    <location>
        <begin position="1"/>
        <end position="25"/>
    </location>
</feature>
<keyword evidence="1" id="KW-0732">Signal</keyword>
<dbReference type="AlphaFoldDB" id="A0A3S0J7X4"/>
<sequence length="369" mass="41107">MLKTLLNSSILFASCLLLQANMANAAEVSKLDESLVPVDSRSTAERKHAISTGLKSVILKNSGSKSALAHPSIAAMVKQPTALISQFGYQDLDGELYLKVSFDHKRIIRLLREAQQPVWGKQRPLTLAWIVEDIPGERVIVNDESLLESRDLFQVESEAKGVPLLFPLMDLDDNMNVSANDIRGMFADQVADASQRYQADYFVMASIDTTAEPLKYNLALYPLGKGEPMHTPLVSKRDVVGDINTAVTEIISTVSEYYVGRYAIADTGAEIASHVDFIDITDMKQLVSIEKYLKQLSAVKSVQLTQLNGTRVRYTLELFGTEEDLHRLMNLEPRVQAQERSIMDPFDTVEGSDPFTSEESVGIEYRWQG</sequence>
<organism evidence="2 3">
    <name type="scientific">Shewanella canadensis</name>
    <dbReference type="NCBI Taxonomy" id="271096"/>
    <lineage>
        <taxon>Bacteria</taxon>
        <taxon>Pseudomonadati</taxon>
        <taxon>Pseudomonadota</taxon>
        <taxon>Gammaproteobacteria</taxon>
        <taxon>Alteromonadales</taxon>
        <taxon>Shewanellaceae</taxon>
        <taxon>Shewanella</taxon>
    </lineage>
</organism>
<evidence type="ECO:0000313" key="2">
    <source>
        <dbReference type="EMBL" id="RTR39807.1"/>
    </source>
</evidence>
<dbReference type="PROSITE" id="PS51257">
    <property type="entry name" value="PROKAR_LIPOPROTEIN"/>
    <property type="match status" value="1"/>
</dbReference>
<reference evidence="2 3" key="1">
    <citation type="submission" date="2018-12" db="EMBL/GenBank/DDBJ databases">
        <authorList>
            <person name="Yu L."/>
        </authorList>
    </citation>
    <scope>NUCLEOTIDE SEQUENCE [LARGE SCALE GENOMIC DNA]</scope>
    <source>
        <strain evidence="2 3">HAW-EB2</strain>
    </source>
</reference>
<protein>
    <submittedName>
        <fullName evidence="2">DUF2066 domain-containing protein</fullName>
    </submittedName>
</protein>
<accession>A0A3S0J7X4</accession>
<evidence type="ECO:0000313" key="3">
    <source>
        <dbReference type="Proteomes" id="UP000267448"/>
    </source>
</evidence>